<keyword evidence="1" id="KW-0862">Zinc</keyword>
<gene>
    <name evidence="4" type="ORF">MCOR_25055</name>
</gene>
<dbReference type="PANTHER" id="PTHR25462:SF229">
    <property type="entry name" value="TRANSCRIPTION INTERMEDIARY FACTOR 1-BETA"/>
    <property type="match status" value="1"/>
</dbReference>
<dbReference type="GO" id="GO:0061630">
    <property type="term" value="F:ubiquitin protein ligase activity"/>
    <property type="evidence" value="ECO:0007669"/>
    <property type="project" value="TreeGrafter"/>
</dbReference>
<dbReference type="OrthoDB" id="6112405at2759"/>
<dbReference type="EMBL" id="CACVKT020004398">
    <property type="protein sequence ID" value="CAC5389924.1"/>
    <property type="molecule type" value="Genomic_DNA"/>
</dbReference>
<dbReference type="InterPro" id="IPR011042">
    <property type="entry name" value="6-blade_b-propeller_TolB-like"/>
</dbReference>
<reference evidence="4 5" key="1">
    <citation type="submission" date="2020-06" db="EMBL/GenBank/DDBJ databases">
        <authorList>
            <person name="Li R."/>
            <person name="Bekaert M."/>
        </authorList>
    </citation>
    <scope>NUCLEOTIDE SEQUENCE [LARGE SCALE GENOMIC DNA]</scope>
    <source>
        <strain evidence="5">wild</strain>
    </source>
</reference>
<feature type="coiled-coil region" evidence="2">
    <location>
        <begin position="123"/>
        <end position="150"/>
    </location>
</feature>
<evidence type="ECO:0000256" key="1">
    <source>
        <dbReference type="PROSITE-ProRule" id="PRU00024"/>
    </source>
</evidence>
<organism evidence="4 5">
    <name type="scientific">Mytilus coruscus</name>
    <name type="common">Sea mussel</name>
    <dbReference type="NCBI Taxonomy" id="42192"/>
    <lineage>
        <taxon>Eukaryota</taxon>
        <taxon>Metazoa</taxon>
        <taxon>Spiralia</taxon>
        <taxon>Lophotrochozoa</taxon>
        <taxon>Mollusca</taxon>
        <taxon>Bivalvia</taxon>
        <taxon>Autobranchia</taxon>
        <taxon>Pteriomorphia</taxon>
        <taxon>Mytilida</taxon>
        <taxon>Mytiloidea</taxon>
        <taxon>Mytilidae</taxon>
        <taxon>Mytilinae</taxon>
        <taxon>Mytilus</taxon>
    </lineage>
</organism>
<dbReference type="AlphaFoldDB" id="A0A6J8C499"/>
<dbReference type="Gene3D" id="3.30.160.60">
    <property type="entry name" value="Classic Zinc Finger"/>
    <property type="match status" value="1"/>
</dbReference>
<dbReference type="PROSITE" id="PS50119">
    <property type="entry name" value="ZF_BBOX"/>
    <property type="match status" value="1"/>
</dbReference>
<dbReference type="SMART" id="SM00336">
    <property type="entry name" value="BBOX"/>
    <property type="match status" value="2"/>
</dbReference>
<dbReference type="Gene3D" id="2.120.10.30">
    <property type="entry name" value="TolB, C-terminal domain"/>
    <property type="match status" value="1"/>
</dbReference>
<feature type="domain" description="B box-type" evidence="3">
    <location>
        <begin position="74"/>
        <end position="115"/>
    </location>
</feature>
<dbReference type="InterPro" id="IPR000315">
    <property type="entry name" value="Znf_B-box"/>
</dbReference>
<dbReference type="CDD" id="cd19757">
    <property type="entry name" value="Bbox1"/>
    <property type="match status" value="1"/>
</dbReference>
<keyword evidence="5" id="KW-1185">Reference proteome</keyword>
<keyword evidence="1" id="KW-0863">Zinc-finger</keyword>
<dbReference type="GO" id="GO:0006513">
    <property type="term" value="P:protein monoubiquitination"/>
    <property type="evidence" value="ECO:0007669"/>
    <property type="project" value="TreeGrafter"/>
</dbReference>
<dbReference type="InterPro" id="IPR047153">
    <property type="entry name" value="TRIM45/56/19-like"/>
</dbReference>
<accession>A0A6J8C499</accession>
<dbReference type="PANTHER" id="PTHR25462">
    <property type="entry name" value="BONUS, ISOFORM C-RELATED"/>
    <property type="match status" value="1"/>
</dbReference>
<dbReference type="Proteomes" id="UP000507470">
    <property type="component" value="Unassembled WGS sequence"/>
</dbReference>
<dbReference type="Pfam" id="PF00643">
    <property type="entry name" value="zf-B_box"/>
    <property type="match status" value="1"/>
</dbReference>
<sequence>MEFTQSNRSAQLIQTPAKCDLCEAETKIEWKCLNCNMLMCFKCKDKIHVKFKFAKDHIIIDVKDVGVYPEEMDFSELNCAEHPSQSAVMFCTPCDRLVCTSCISKFHNGHSFIEISEGYNIKMKIIKSDHNKANEKMNELTKRKRELSHVHIKDCAKYNELINNIEPDTSTVFGILLCPDNSLWIYDANVLQKVKPEGDKLTVESTFNINVLGMAITPTGDLLLYSGGSVLKEISGKTGTVTDSIYSVSPLYLTHVHVTKGGKVIVGVTSGLILYLEKGRRAVILMNKEGKHKTIYEHDKNNIQIFTRPYKIASTDNGNICIVDKLSEDFSGIVVLLSQDGNILHIYNGHREVNTEKKPFKPIRIVTTPSNKLVVPEFNILIFYILNNCGHLIT</sequence>
<keyword evidence="1" id="KW-0479">Metal-binding</keyword>
<proteinExistence type="predicted"/>
<protein>
    <submittedName>
        <fullName evidence="4">TRIM42</fullName>
    </submittedName>
</protein>
<dbReference type="SUPFAM" id="SSF57845">
    <property type="entry name" value="B-box zinc-binding domain"/>
    <property type="match status" value="1"/>
</dbReference>
<evidence type="ECO:0000313" key="5">
    <source>
        <dbReference type="Proteomes" id="UP000507470"/>
    </source>
</evidence>
<dbReference type="SUPFAM" id="SSF63829">
    <property type="entry name" value="Calcium-dependent phosphotriesterase"/>
    <property type="match status" value="1"/>
</dbReference>
<evidence type="ECO:0000256" key="2">
    <source>
        <dbReference type="SAM" id="Coils"/>
    </source>
</evidence>
<name>A0A6J8C499_MYTCO</name>
<evidence type="ECO:0000313" key="4">
    <source>
        <dbReference type="EMBL" id="CAC5389924.1"/>
    </source>
</evidence>
<keyword evidence="2" id="KW-0175">Coiled coil</keyword>
<evidence type="ECO:0000259" key="3">
    <source>
        <dbReference type="PROSITE" id="PS50119"/>
    </source>
</evidence>
<dbReference type="GO" id="GO:0008270">
    <property type="term" value="F:zinc ion binding"/>
    <property type="evidence" value="ECO:0007669"/>
    <property type="project" value="UniProtKB-KW"/>
</dbReference>